<dbReference type="Proteomes" id="UP000178885">
    <property type="component" value="Unassembled WGS sequence"/>
</dbReference>
<name>A0A1F6TRS6_9PROT</name>
<reference evidence="2 3" key="1">
    <citation type="journal article" date="2016" name="Nat. Commun.">
        <title>Thousands of microbial genomes shed light on interconnected biogeochemical processes in an aquifer system.</title>
        <authorList>
            <person name="Anantharaman K."/>
            <person name="Brown C.T."/>
            <person name="Hug L.A."/>
            <person name="Sharon I."/>
            <person name="Castelle C.J."/>
            <person name="Probst A.J."/>
            <person name="Thomas B.C."/>
            <person name="Singh A."/>
            <person name="Wilkins M.J."/>
            <person name="Karaoz U."/>
            <person name="Brodie E.L."/>
            <person name="Williams K.H."/>
            <person name="Hubbard S.S."/>
            <person name="Banfield J.F."/>
        </authorList>
    </citation>
    <scope>NUCLEOTIDE SEQUENCE [LARGE SCALE GENOMIC DNA]</scope>
</reference>
<evidence type="ECO:0000313" key="3">
    <source>
        <dbReference type="Proteomes" id="UP000178885"/>
    </source>
</evidence>
<dbReference type="AlphaFoldDB" id="A0A1F6TRS6"/>
<gene>
    <name evidence="2" type="ORF">A2151_01110</name>
</gene>
<feature type="coiled-coil region" evidence="1">
    <location>
        <begin position="9"/>
        <end position="69"/>
    </location>
</feature>
<evidence type="ECO:0000256" key="1">
    <source>
        <dbReference type="SAM" id="Coils"/>
    </source>
</evidence>
<keyword evidence="1" id="KW-0175">Coiled coil</keyword>
<protein>
    <recommendedName>
        <fullName evidence="4">ATPase</fullName>
    </recommendedName>
</protein>
<dbReference type="EMBL" id="MFSU01000046">
    <property type="protein sequence ID" value="OGI47772.1"/>
    <property type="molecule type" value="Genomic_DNA"/>
</dbReference>
<comment type="caution">
    <text evidence="2">The sequence shown here is derived from an EMBL/GenBank/DDBJ whole genome shotgun (WGS) entry which is preliminary data.</text>
</comment>
<evidence type="ECO:0008006" key="4">
    <source>
        <dbReference type="Google" id="ProtNLM"/>
    </source>
</evidence>
<evidence type="ECO:0000313" key="2">
    <source>
        <dbReference type="EMBL" id="OGI47772.1"/>
    </source>
</evidence>
<organism evidence="2 3">
    <name type="scientific">Candidatus Muproteobacteria bacterium RBG_16_65_34</name>
    <dbReference type="NCBI Taxonomy" id="1817760"/>
    <lineage>
        <taxon>Bacteria</taxon>
        <taxon>Pseudomonadati</taxon>
        <taxon>Pseudomonadota</taxon>
        <taxon>Candidatus Muproteobacteria</taxon>
    </lineage>
</organism>
<sequence>METEREDGAEEAINRVLAAEREAAEAVRRCEQQAAALREETHAKARRLAERTDARMGRLRTRIEEQTAQQVAVLRASAEEIRNRPVQEDARRARLPQAVARLAARLTGEAP</sequence>
<dbReference type="STRING" id="1817760.A2151_01110"/>
<accession>A0A1F6TRS6</accession>
<proteinExistence type="predicted"/>